<organism evidence="20 21">
    <name type="scientific">Electrophorus voltai</name>
    <dbReference type="NCBI Taxonomy" id="2609070"/>
    <lineage>
        <taxon>Eukaryota</taxon>
        <taxon>Metazoa</taxon>
        <taxon>Chordata</taxon>
        <taxon>Craniata</taxon>
        <taxon>Vertebrata</taxon>
        <taxon>Euteleostomi</taxon>
        <taxon>Actinopterygii</taxon>
        <taxon>Neopterygii</taxon>
        <taxon>Teleostei</taxon>
        <taxon>Ostariophysi</taxon>
        <taxon>Gymnotiformes</taxon>
        <taxon>Gymnotoidei</taxon>
        <taxon>Gymnotidae</taxon>
        <taxon>Electrophorus</taxon>
    </lineage>
</organism>
<dbReference type="GO" id="GO:0005245">
    <property type="term" value="F:voltage-gated calcium channel activity"/>
    <property type="evidence" value="ECO:0007669"/>
    <property type="project" value="TreeGrafter"/>
</dbReference>
<dbReference type="PROSITE" id="PS50234">
    <property type="entry name" value="VWFA"/>
    <property type="match status" value="1"/>
</dbReference>
<dbReference type="Pfam" id="PF00078">
    <property type="entry name" value="RVT_1"/>
    <property type="match status" value="1"/>
</dbReference>
<accession>A0AAD8ZKW0</accession>
<protein>
    <recommendedName>
        <fullName evidence="22">VWFA domain-containing protein</fullName>
    </recommendedName>
</protein>
<dbReference type="Proteomes" id="UP001239994">
    <property type="component" value="Unassembled WGS sequence"/>
</dbReference>
<reference evidence="20" key="1">
    <citation type="submission" date="2023-03" db="EMBL/GenBank/DDBJ databases">
        <title>Electrophorus voltai genome.</title>
        <authorList>
            <person name="Bian C."/>
        </authorList>
    </citation>
    <scope>NUCLEOTIDE SEQUENCE</scope>
    <source>
        <strain evidence="20">CB-2022</strain>
        <tissue evidence="20">Muscle</tissue>
    </source>
</reference>
<evidence type="ECO:0000313" key="21">
    <source>
        <dbReference type="Proteomes" id="UP001239994"/>
    </source>
</evidence>
<evidence type="ECO:0000256" key="2">
    <source>
        <dbReference type="ARBA" id="ARBA00007060"/>
    </source>
</evidence>
<keyword evidence="8" id="KW-0732">Signal</keyword>
<dbReference type="EMBL" id="JAROKS010000011">
    <property type="protein sequence ID" value="KAK1800051.1"/>
    <property type="molecule type" value="Genomic_DNA"/>
</dbReference>
<evidence type="ECO:0000256" key="9">
    <source>
        <dbReference type="ARBA" id="ARBA00022837"/>
    </source>
</evidence>
<keyword evidence="10" id="KW-0851">Voltage-gated channel</keyword>
<dbReference type="InterPro" id="IPR015095">
    <property type="entry name" value="AlkB_hom8_N"/>
</dbReference>
<evidence type="ECO:0000256" key="15">
    <source>
        <dbReference type="ARBA" id="ARBA00023180"/>
    </source>
</evidence>
<evidence type="ECO:0000256" key="12">
    <source>
        <dbReference type="ARBA" id="ARBA00023065"/>
    </source>
</evidence>
<evidence type="ECO:0000256" key="14">
    <source>
        <dbReference type="ARBA" id="ARBA00023157"/>
    </source>
</evidence>
<dbReference type="PANTHER" id="PTHR10166:SF69">
    <property type="entry name" value="CALCIUM CHANNEL, VOLTAGE-DEPENDENT, ALPHA 2_DELTA SUBUNIT 2 ISOFORM X1"/>
    <property type="match status" value="1"/>
</dbReference>
<keyword evidence="15" id="KW-0325">Glycoprotein</keyword>
<evidence type="ECO:0008006" key="22">
    <source>
        <dbReference type="Google" id="ProtNLM"/>
    </source>
</evidence>
<feature type="domain" description="Reverse transcriptase" evidence="19">
    <location>
        <begin position="88"/>
        <end position="355"/>
    </location>
</feature>
<evidence type="ECO:0000259" key="19">
    <source>
        <dbReference type="PROSITE" id="PS50878"/>
    </source>
</evidence>
<evidence type="ECO:0000256" key="6">
    <source>
        <dbReference type="ARBA" id="ARBA00022692"/>
    </source>
</evidence>
<keyword evidence="21" id="KW-1185">Reference proteome</keyword>
<evidence type="ECO:0000256" key="3">
    <source>
        <dbReference type="ARBA" id="ARBA00022448"/>
    </source>
</evidence>
<evidence type="ECO:0000256" key="16">
    <source>
        <dbReference type="ARBA" id="ARBA00023303"/>
    </source>
</evidence>
<name>A0AAD8ZKW0_9TELE</name>
<evidence type="ECO:0000256" key="13">
    <source>
        <dbReference type="ARBA" id="ARBA00023136"/>
    </source>
</evidence>
<dbReference type="GO" id="GO:0046872">
    <property type="term" value="F:metal ion binding"/>
    <property type="evidence" value="ECO:0007669"/>
    <property type="project" value="UniProtKB-KW"/>
</dbReference>
<evidence type="ECO:0000256" key="5">
    <source>
        <dbReference type="ARBA" id="ARBA00022673"/>
    </source>
</evidence>
<keyword evidence="7" id="KW-0479">Metal-binding</keyword>
<keyword evidence="5" id="KW-0107">Calcium channel</keyword>
<keyword evidence="12" id="KW-0406">Ion transport</keyword>
<dbReference type="SUPFAM" id="SSF56672">
    <property type="entry name" value="DNA/RNA polymerases"/>
    <property type="match status" value="1"/>
</dbReference>
<comment type="caution">
    <text evidence="20">The sequence shown here is derived from an EMBL/GenBank/DDBJ whole genome shotgun (WGS) entry which is preliminary data.</text>
</comment>
<keyword evidence="16" id="KW-0407">Ion channel</keyword>
<dbReference type="PROSITE" id="PS50878">
    <property type="entry name" value="RT_POL"/>
    <property type="match status" value="1"/>
</dbReference>
<dbReference type="InterPro" id="IPR013680">
    <property type="entry name" value="VDCC_a2/dsu"/>
</dbReference>
<evidence type="ECO:0000256" key="17">
    <source>
        <dbReference type="SAM" id="Coils"/>
    </source>
</evidence>
<keyword evidence="3" id="KW-0813">Transport</keyword>
<dbReference type="SUPFAM" id="SSF53300">
    <property type="entry name" value="vWA-like"/>
    <property type="match status" value="1"/>
</dbReference>
<dbReference type="PANTHER" id="PTHR10166">
    <property type="entry name" value="VOLTAGE-DEPENDENT CALCIUM CHANNEL SUBUNIT ALPHA-2/DELTA-RELATED"/>
    <property type="match status" value="1"/>
</dbReference>
<dbReference type="Gene3D" id="3.30.450.20">
    <property type="entry name" value="PAS domain"/>
    <property type="match status" value="1"/>
</dbReference>
<evidence type="ECO:0000256" key="1">
    <source>
        <dbReference type="ARBA" id="ARBA00004479"/>
    </source>
</evidence>
<dbReference type="InterPro" id="IPR000477">
    <property type="entry name" value="RT_dom"/>
</dbReference>
<dbReference type="InterPro" id="IPR013608">
    <property type="entry name" value="VWA_N"/>
</dbReference>
<gene>
    <name evidence="20" type="ORF">P4O66_006559</name>
</gene>
<keyword evidence="6" id="KW-0812">Transmembrane</keyword>
<feature type="non-terminal residue" evidence="20">
    <location>
        <position position="1430"/>
    </location>
</feature>
<dbReference type="Pfam" id="PF08473">
    <property type="entry name" value="VGCC_alpha2"/>
    <property type="match status" value="1"/>
</dbReference>
<dbReference type="Pfam" id="PF00092">
    <property type="entry name" value="VWA"/>
    <property type="match status" value="1"/>
</dbReference>
<evidence type="ECO:0000256" key="10">
    <source>
        <dbReference type="ARBA" id="ARBA00022882"/>
    </source>
</evidence>
<keyword evidence="9" id="KW-0106">Calcium</keyword>
<keyword evidence="4" id="KW-0109">Calcium transport</keyword>
<keyword evidence="11" id="KW-1133">Transmembrane helix</keyword>
<evidence type="ECO:0000259" key="18">
    <source>
        <dbReference type="PROSITE" id="PS50234"/>
    </source>
</evidence>
<dbReference type="InterPro" id="IPR036465">
    <property type="entry name" value="vWFA_dom_sf"/>
</dbReference>
<dbReference type="InterPro" id="IPR002035">
    <property type="entry name" value="VWF_A"/>
</dbReference>
<keyword evidence="13" id="KW-0472">Membrane</keyword>
<dbReference type="Pfam" id="PF09004">
    <property type="entry name" value="ALKBH8_N"/>
    <property type="match status" value="1"/>
</dbReference>
<evidence type="ECO:0000256" key="8">
    <source>
        <dbReference type="ARBA" id="ARBA00022729"/>
    </source>
</evidence>
<keyword evidence="17" id="KW-0175">Coiled coil</keyword>
<keyword evidence="14" id="KW-1015">Disulfide bond</keyword>
<evidence type="ECO:0000256" key="11">
    <source>
        <dbReference type="ARBA" id="ARBA00022989"/>
    </source>
</evidence>
<comment type="similarity">
    <text evidence="2">Belongs to the calcium channel subunit alpha-2/delta family.</text>
</comment>
<evidence type="ECO:0000313" key="20">
    <source>
        <dbReference type="EMBL" id="KAK1800051.1"/>
    </source>
</evidence>
<dbReference type="SMART" id="SM00327">
    <property type="entry name" value="VWA"/>
    <property type="match status" value="1"/>
</dbReference>
<dbReference type="Pfam" id="PF08399">
    <property type="entry name" value="VWA_N"/>
    <property type="match status" value="1"/>
</dbReference>
<feature type="domain" description="VWFA" evidence="18">
    <location>
        <begin position="612"/>
        <end position="792"/>
    </location>
</feature>
<feature type="coiled-coil region" evidence="17">
    <location>
        <begin position="115"/>
        <end position="150"/>
    </location>
</feature>
<evidence type="ECO:0000256" key="7">
    <source>
        <dbReference type="ARBA" id="ARBA00022723"/>
    </source>
</evidence>
<dbReference type="InterPro" id="IPR051173">
    <property type="entry name" value="Ca_channel_alpha-2/delta"/>
</dbReference>
<dbReference type="Gene3D" id="3.40.50.410">
    <property type="entry name" value="von Willebrand factor, type A domain"/>
    <property type="match status" value="1"/>
</dbReference>
<dbReference type="FunFam" id="3.40.50.410:FF:000006">
    <property type="entry name" value="voltage-dependent calcium channel subunit alpha-2/delta-1 isoform X1"/>
    <property type="match status" value="1"/>
</dbReference>
<dbReference type="GO" id="GO:0016706">
    <property type="term" value="F:2-oxoglutarate-dependent dioxygenase activity"/>
    <property type="evidence" value="ECO:0007669"/>
    <property type="project" value="InterPro"/>
</dbReference>
<dbReference type="CDD" id="cd01463">
    <property type="entry name" value="vWA_VGCC_like"/>
    <property type="match status" value="1"/>
</dbReference>
<proteinExistence type="inferred from homology"/>
<dbReference type="GO" id="GO:0005891">
    <property type="term" value="C:voltage-gated calcium channel complex"/>
    <property type="evidence" value="ECO:0007669"/>
    <property type="project" value="TreeGrafter"/>
</dbReference>
<dbReference type="GO" id="GO:0008168">
    <property type="term" value="F:methyltransferase activity"/>
    <property type="evidence" value="ECO:0007669"/>
    <property type="project" value="InterPro"/>
</dbReference>
<sequence length="1430" mass="162361">MVYHNGVQCMLGLKSKAAVSCLHATAGAQSDSLTAGGMLSVVLPLLAWKVRRGTNDAQRVASDPSGHRIMHWARRIEQEIDRVLQHISGAQQLKGIYSEKRRQYSVVRNNPRDIVEKVASDIEKLLAKKKKALEKLANEAEKMQKEHRWQDSIKFAFRSTDDAIAHLLHTTLTHLDKGRGNYVKMLFVDYSSAFNTIIPSLLTTKLEDLGLHTSLCDWISNFLTDRPQSVRVGNCVSSTLTLSTGAPQGCVPSPLLYSLYTYDCTATSSSTIIVKFADDTVVMGLISDNDERAYLEEIKHLENWCQENNLLLNVSKTKELIVDCSKKQERHYQPVRISGTTVERVDSFKYLGVHILQDLSWSHHTNFLAKKARQPLYHLRRLRDFRLPSKVLRNFYTYTIESIVTGNITVWFGNSTKQDRQALQRVVRSAEHITHTKLPDLQTIYYKQCQTKARGIVKDPTHPNNRLFSLLSLDRALSNHFTEWDVEYYDSKSELDYDGDEMEAQTSLKLEFVYDPNFKNNVNYSYTAVQIPTDIYKGAPVILNELNWTQALERVFMENSREDPSLLWQAFGSATGVTRYYPATPWRAPDKIDLYDVRRRPWYIQGASSPKDMVILVDVSGSVSGLTLKLIKASVTEMLDTLSDDDYVNVARFNEKAEAVVPCFKHLVQANVRNKKIFKEHVAQMQAKGTTDYKSGFHFAFNQLLNKTNVPRANCNKIVMLFTDGGEDRAQDVFEQYNWPNKTVRVFTFSVGQHNYDVTPLQWIACANKGYYFEIRSICAIRINTQEYLDVLGRPMVLAGAKQVQWTNVYQDALGLGLVVTGTMPVFNLTKDGNSQNQLILGVMAVDVHLDELKRLAPRYHLGANGYIFAIDPNGYLLLHPNLQNKVVDLPEPVTLDFLDAEVEDSSKQEIRRQMIDGRVGEMTIKTLVKSMDERYIEEAIRMYSWTPVNDTDYSLGLVLPLYSEYYIQADLSDVMLQLQYLQSLLPSSFESAGHVFLAPRYYVDLVLSQERKMEYCKRLHMAENNTQFLENFLSLMVEITPESEDCDQGLIHNLILDSGIVWQLATRVWKNKDLNTYGFLALFASTDGGVTRVYPNIASESWEEDLEPLNSNFYRRSLDSKGYIFRAPTRTSMDDPLITENGTVGILVTTAVEITLGGKTLKPAVVGVKLDLEAWVDKFKILASNVSDSRQGSHKCGPSRSCEMDCEVNSDDLLCYLIDDGGFLIMSNQRDHWKKVGLFFGDVDPYLMHALYNNSIYGRRQSFQYLSACEPTASSRTGAAPRRVFVPSIADLLSLAWWTSAVAWSLLQQVFYGLAYNSWLSTGDTFAEGTETKGSTSCVTIQSQFFFTNTTNSFNVLQDCGNCSRLFHAKRIENTNLLFVVAETLPCSSCEIERLSQVRTELQEEIPCEVLSSARYRKGPDKCFDYSEK</sequence>
<dbReference type="InterPro" id="IPR043502">
    <property type="entry name" value="DNA/RNA_pol_sf"/>
</dbReference>
<comment type="subcellular location">
    <subcellularLocation>
        <location evidence="1">Membrane</location>
        <topology evidence="1">Single-pass type I membrane protein</topology>
    </subcellularLocation>
</comment>
<evidence type="ECO:0000256" key="4">
    <source>
        <dbReference type="ARBA" id="ARBA00022568"/>
    </source>
</evidence>